<sequence>MGVFEKAVIFGEQMVELIPQRTPFVFVDAFYGENNTLFQSGFTPDEGDYFVVDGYLTEPGVIEHMAQSAAASSGWSYRERGEKIPVGFIGAVADFELKYLPVCGAEIRTNIRFSGEFGGISLVEAESFQNGETFAKGKLKIFIDKEKE</sequence>
<proteinExistence type="predicted"/>
<comment type="caution">
    <text evidence="1">The sequence shown here is derived from an EMBL/GenBank/DDBJ whole genome shotgun (WGS) entry which is preliminary data.</text>
</comment>
<accession>A0A644ULQ5</accession>
<dbReference type="InterPro" id="IPR016776">
    <property type="entry name" value="ApeP-like_dehydratase"/>
</dbReference>
<protein>
    <recommendedName>
        <fullName evidence="2">3-hydroxyacyl-[acyl-carrier-protein] dehydratase</fullName>
    </recommendedName>
</protein>
<gene>
    <name evidence="1" type="ORF">SDC9_25777</name>
</gene>
<dbReference type="Gene3D" id="3.10.129.10">
    <property type="entry name" value="Hotdog Thioesterase"/>
    <property type="match status" value="1"/>
</dbReference>
<dbReference type="Pfam" id="PF22817">
    <property type="entry name" value="ApeP-like"/>
    <property type="match status" value="1"/>
</dbReference>
<name>A0A644ULQ5_9ZZZZ</name>
<evidence type="ECO:0008006" key="2">
    <source>
        <dbReference type="Google" id="ProtNLM"/>
    </source>
</evidence>
<dbReference type="SUPFAM" id="SSF54637">
    <property type="entry name" value="Thioesterase/thiol ester dehydrase-isomerase"/>
    <property type="match status" value="1"/>
</dbReference>
<reference evidence="1" key="1">
    <citation type="submission" date="2019-08" db="EMBL/GenBank/DDBJ databases">
        <authorList>
            <person name="Kucharzyk K."/>
            <person name="Murdoch R.W."/>
            <person name="Higgins S."/>
            <person name="Loffler F."/>
        </authorList>
    </citation>
    <scope>NUCLEOTIDE SEQUENCE</scope>
</reference>
<dbReference type="EMBL" id="VSSQ01000131">
    <property type="protein sequence ID" value="MPL79890.1"/>
    <property type="molecule type" value="Genomic_DNA"/>
</dbReference>
<dbReference type="AlphaFoldDB" id="A0A644ULQ5"/>
<evidence type="ECO:0000313" key="1">
    <source>
        <dbReference type="EMBL" id="MPL79890.1"/>
    </source>
</evidence>
<organism evidence="1">
    <name type="scientific">bioreactor metagenome</name>
    <dbReference type="NCBI Taxonomy" id="1076179"/>
    <lineage>
        <taxon>unclassified sequences</taxon>
        <taxon>metagenomes</taxon>
        <taxon>ecological metagenomes</taxon>
    </lineage>
</organism>
<dbReference type="InterPro" id="IPR029069">
    <property type="entry name" value="HotDog_dom_sf"/>
</dbReference>